<reference evidence="3 4" key="1">
    <citation type="submission" date="2016-04" db="EMBL/GenBank/DDBJ databases">
        <title>A degradative enzymes factory behind the ericoid mycorrhizal symbiosis.</title>
        <authorList>
            <consortium name="DOE Joint Genome Institute"/>
            <person name="Martino E."/>
            <person name="Morin E."/>
            <person name="Grelet G."/>
            <person name="Kuo A."/>
            <person name="Kohler A."/>
            <person name="Daghino S."/>
            <person name="Barry K."/>
            <person name="Choi C."/>
            <person name="Cichocki N."/>
            <person name="Clum A."/>
            <person name="Copeland A."/>
            <person name="Hainaut M."/>
            <person name="Haridas S."/>
            <person name="Labutti K."/>
            <person name="Lindquist E."/>
            <person name="Lipzen A."/>
            <person name="Khouja H.-R."/>
            <person name="Murat C."/>
            <person name="Ohm R."/>
            <person name="Olson A."/>
            <person name="Spatafora J."/>
            <person name="Veneault-Fourrey C."/>
            <person name="Henrissat B."/>
            <person name="Grigoriev I."/>
            <person name="Martin F."/>
            <person name="Perotto S."/>
        </authorList>
    </citation>
    <scope>NUCLEOTIDE SEQUENCE [LARGE SCALE GENOMIC DNA]</scope>
    <source>
        <strain evidence="3 4">E</strain>
    </source>
</reference>
<protein>
    <submittedName>
        <fullName evidence="3">Uncharacterized protein</fullName>
    </submittedName>
</protein>
<name>A0A2J6T5K5_9HELO</name>
<proteinExistence type="predicted"/>
<keyword evidence="2" id="KW-0472">Membrane</keyword>
<dbReference type="RefSeq" id="XP_024735208.1">
    <property type="nucleotide sequence ID" value="XM_024872852.1"/>
</dbReference>
<evidence type="ECO:0000256" key="1">
    <source>
        <dbReference type="SAM" id="MobiDB-lite"/>
    </source>
</evidence>
<dbReference type="GeneID" id="36580932"/>
<feature type="region of interest" description="Disordered" evidence="1">
    <location>
        <begin position="1"/>
        <end position="23"/>
    </location>
</feature>
<dbReference type="InParanoid" id="A0A2J6T5K5"/>
<organism evidence="3 4">
    <name type="scientific">Hyaloscypha bicolor E</name>
    <dbReference type="NCBI Taxonomy" id="1095630"/>
    <lineage>
        <taxon>Eukaryota</taxon>
        <taxon>Fungi</taxon>
        <taxon>Dikarya</taxon>
        <taxon>Ascomycota</taxon>
        <taxon>Pezizomycotina</taxon>
        <taxon>Leotiomycetes</taxon>
        <taxon>Helotiales</taxon>
        <taxon>Hyaloscyphaceae</taxon>
        <taxon>Hyaloscypha</taxon>
        <taxon>Hyaloscypha bicolor</taxon>
    </lineage>
</organism>
<accession>A0A2J6T5K5</accession>
<dbReference type="AlphaFoldDB" id="A0A2J6T5K5"/>
<keyword evidence="2" id="KW-1133">Transmembrane helix</keyword>
<keyword evidence="4" id="KW-1185">Reference proteome</keyword>
<sequence length="544" mass="62052">MAPRMQQDIEMGYRGSEAGNEAQDVESLQPPRRGLGWKIHGQRVGPGLSAASISSAISHWSVQWVARWVPRSNRAIAEEVSPESLSDAQNSFLAEILGLELGEKPREELKDACAWYMNFLEFKIRQAWKSLFIPVLRGTIGNEQAPPPNSEDFSLTFEILKTIAEALRRENLALTDILDKLYNENLFKEADGDRSHANQLVFAALGWISSLYSARHDPDPMKLQINLPDSTSSVPESPHTARRRRRSKKETFTHFSHTQENNDQPLNTLLGSFGKVIPQRQRQWVSGRVSPASINPVRHDDDWIELSLLCFHALNKVANVKIEWVDSLSLHLEFDNKTKVLKVFRLPSLCLLMCCCEKVSPLSQIFYDATGESEGYSDDLEDASDFYSEVLLSYRLIFGQDLSSAADFLLLARDTPLPLDFYDPLLPALCGAKWPTNDKAREVYELIVAEDPSSQYRASIHFPFLGKRLLDIQTHVKGFHPNDFRSLWNDRRNRERWWTFWAVIFFGGLSLILALIFGFLQTILAGYQVYYARKQYLQQPMAPI</sequence>
<evidence type="ECO:0000313" key="4">
    <source>
        <dbReference type="Proteomes" id="UP000235371"/>
    </source>
</evidence>
<dbReference type="EMBL" id="KZ613828">
    <property type="protein sequence ID" value="PMD58304.1"/>
    <property type="molecule type" value="Genomic_DNA"/>
</dbReference>
<evidence type="ECO:0000256" key="2">
    <source>
        <dbReference type="SAM" id="Phobius"/>
    </source>
</evidence>
<keyword evidence="2" id="KW-0812">Transmembrane</keyword>
<gene>
    <name evidence="3" type="ORF">K444DRAFT_442681</name>
</gene>
<feature type="transmembrane region" description="Helical" evidence="2">
    <location>
        <begin position="497"/>
        <end position="527"/>
    </location>
</feature>
<feature type="region of interest" description="Disordered" evidence="1">
    <location>
        <begin position="226"/>
        <end position="248"/>
    </location>
</feature>
<dbReference type="Proteomes" id="UP000235371">
    <property type="component" value="Unassembled WGS sequence"/>
</dbReference>
<evidence type="ECO:0000313" key="3">
    <source>
        <dbReference type="EMBL" id="PMD58304.1"/>
    </source>
</evidence>
<dbReference type="OrthoDB" id="5428890at2759"/>